<protein>
    <submittedName>
        <fullName evidence="2">Chromosome 2, complete genome</fullName>
    </submittedName>
</protein>
<dbReference type="EnsemblFungi" id="CEF77738">
    <property type="protein sequence ID" value="CEF77738"/>
    <property type="gene ID" value="FGRRES_03021_M"/>
</dbReference>
<reference evidence="3 4" key="2">
    <citation type="journal article" date="2010" name="Nature">
        <title>Comparative genomics reveals mobile pathogenicity chromosomes in Fusarium.</title>
        <authorList>
            <person name="Ma L.J."/>
            <person name="van der Does H.C."/>
            <person name="Borkovich K.A."/>
            <person name="Coleman J.J."/>
            <person name="Daboussi M.J."/>
            <person name="Di Pietro A."/>
            <person name="Dufresne M."/>
            <person name="Freitag M."/>
            <person name="Grabherr M."/>
            <person name="Henrissat B."/>
            <person name="Houterman P.M."/>
            <person name="Kang S."/>
            <person name="Shim W.B."/>
            <person name="Woloshuk C."/>
            <person name="Xie X."/>
            <person name="Xu J.R."/>
            <person name="Antoniw J."/>
            <person name="Baker S.E."/>
            <person name="Bluhm B.H."/>
            <person name="Breakspear A."/>
            <person name="Brown D.W."/>
            <person name="Butchko R.A."/>
            <person name="Chapman S."/>
            <person name="Coulson R."/>
            <person name="Coutinho P.M."/>
            <person name="Danchin E.G."/>
            <person name="Diener A."/>
            <person name="Gale L.R."/>
            <person name="Gardiner D.M."/>
            <person name="Goff S."/>
            <person name="Hammond-Kosack K.E."/>
            <person name="Hilburn K."/>
            <person name="Hua-Van A."/>
            <person name="Jonkers W."/>
            <person name="Kazan K."/>
            <person name="Kodira C.D."/>
            <person name="Koehrsen M."/>
            <person name="Kumar L."/>
            <person name="Lee Y.H."/>
            <person name="Li L."/>
            <person name="Manners J.M."/>
            <person name="Miranda-Saavedra D."/>
            <person name="Mukherjee M."/>
            <person name="Park G."/>
            <person name="Park J."/>
            <person name="Park S.Y."/>
            <person name="Proctor R.H."/>
            <person name="Regev A."/>
            <person name="Ruiz-Roldan M.C."/>
            <person name="Sain D."/>
            <person name="Sakthikumar S."/>
            <person name="Sykes S."/>
            <person name="Schwartz D.C."/>
            <person name="Turgeon B.G."/>
            <person name="Wapinski I."/>
            <person name="Yoder O."/>
            <person name="Young S."/>
            <person name="Zeng Q."/>
            <person name="Zhou S."/>
            <person name="Galagan J."/>
            <person name="Cuomo C.A."/>
            <person name="Kistler H.C."/>
            <person name="Rep M."/>
        </authorList>
    </citation>
    <scope>GENOME REANNOTATION</scope>
    <source>
        <strain evidence="4">ATCC MYA-4620 / CBS 123657 / FGSC 9075 / NRRL 31084 / PH-1</strain>
        <strain evidence="3">PH-1 / ATCC MYA-4620 / FGSC 9075 / NRRL 31084</strain>
    </source>
</reference>
<dbReference type="InterPro" id="IPR041679">
    <property type="entry name" value="DNA2/NAM7-like_C"/>
</dbReference>
<reference evidence="3" key="4">
    <citation type="submission" date="2017-01" db="UniProtKB">
        <authorList>
            <consortium name="EnsemblFungi"/>
        </authorList>
    </citation>
    <scope>IDENTIFICATION</scope>
    <source>
        <strain evidence="3">PH-1 / ATCC MYA-4620 / FGSC 9075 / NRRL 31084</strain>
    </source>
</reference>
<dbReference type="VEuPathDB" id="FungiDB:FGRAMPH1_01G11871"/>
<evidence type="ECO:0000259" key="1">
    <source>
        <dbReference type="Pfam" id="PF13087"/>
    </source>
</evidence>
<dbReference type="Proteomes" id="UP000070720">
    <property type="component" value="Chromosome 2"/>
</dbReference>
<dbReference type="AlphaFoldDB" id="A0A098DFN9"/>
<sequence>MDKTLVMLLHKDLLRGEGFYNTMVRLTSATGVDSESNEVGRTKGICLQKLPSVDFLDCCDSEWVDSLMMEALKKDPTAGPGFGKTIAAAVVVLAMNASIDKLLASGSGWPIYRLRTQLRMAKGQFEICRTKVYSDVDSTYGTDSDISLPGHRIGHILEEYVRAKFPEVNPPQDGDLEPVLLKRPEYVALEGMRPPSTIDSIQGQEGVMVVVITGTNGHVGAGFTSDERRLNVMLSRHKSALVIFSDIDTVDVSGKGKLAVIEGPSGEMTFFKATTLKAVHSMMVRNGRIATVKLHLV</sequence>
<dbReference type="InParanoid" id="A0A098DFN9"/>
<dbReference type="EMBL" id="HG970333">
    <property type="protein sequence ID" value="CEF77738.1"/>
    <property type="molecule type" value="Genomic_DNA"/>
</dbReference>
<feature type="domain" description="DNA2/NAM7 helicase-like C-terminal" evidence="1">
    <location>
        <begin position="196"/>
        <end position="246"/>
    </location>
</feature>
<organism evidence="2 4">
    <name type="scientific">Gibberella zeae (strain ATCC MYA-4620 / CBS 123657 / FGSC 9075 / NRRL 31084 / PH-1)</name>
    <name type="common">Wheat head blight fungus</name>
    <name type="synonym">Fusarium graminearum</name>
    <dbReference type="NCBI Taxonomy" id="229533"/>
    <lineage>
        <taxon>Eukaryota</taxon>
        <taxon>Fungi</taxon>
        <taxon>Dikarya</taxon>
        <taxon>Ascomycota</taxon>
        <taxon>Pezizomycotina</taxon>
        <taxon>Sordariomycetes</taxon>
        <taxon>Hypocreomycetidae</taxon>
        <taxon>Hypocreales</taxon>
        <taxon>Nectriaceae</taxon>
        <taxon>Fusarium</taxon>
    </lineage>
</organism>
<accession>A0A0E0S2L3</accession>
<gene>
    <name evidence="2" type="ORF">FGRAMPH1_01T11871</name>
</gene>
<proteinExistence type="predicted"/>
<evidence type="ECO:0000313" key="2">
    <source>
        <dbReference type="EMBL" id="CEF77738.1"/>
    </source>
</evidence>
<dbReference type="Pfam" id="PF13087">
    <property type="entry name" value="AAA_12"/>
    <property type="match status" value="1"/>
</dbReference>
<accession>A0A098DFN9</accession>
<evidence type="ECO:0000313" key="3">
    <source>
        <dbReference type="EnsemblFungi" id="CEF77738"/>
    </source>
</evidence>
<dbReference type="Gene3D" id="3.40.50.300">
    <property type="entry name" value="P-loop containing nucleotide triphosphate hydrolases"/>
    <property type="match status" value="1"/>
</dbReference>
<keyword evidence="4" id="KW-1185">Reference proteome</keyword>
<name>A0A098DFN9_GIBZE</name>
<dbReference type="InterPro" id="IPR027417">
    <property type="entry name" value="P-loop_NTPase"/>
</dbReference>
<evidence type="ECO:0000313" key="4">
    <source>
        <dbReference type="Proteomes" id="UP000070720"/>
    </source>
</evidence>
<reference evidence="3 4" key="1">
    <citation type="journal article" date="2007" name="Science">
        <title>The Fusarium graminearum genome reveals a link between localized polymorphism and pathogen specialization.</title>
        <authorList>
            <person name="Cuomo C.A."/>
            <person name="Gueldener U."/>
            <person name="Xu J.-R."/>
            <person name="Trail F."/>
            <person name="Turgeon B.G."/>
            <person name="Di Pietro A."/>
            <person name="Walton J.D."/>
            <person name="Ma L.-J."/>
            <person name="Baker S.E."/>
            <person name="Rep M."/>
            <person name="Adam G."/>
            <person name="Antoniw J."/>
            <person name="Baldwin T."/>
            <person name="Calvo S.E."/>
            <person name="Chang Y.-L."/>
            <person name="DeCaprio D."/>
            <person name="Gale L.R."/>
            <person name="Gnerre S."/>
            <person name="Goswami R.S."/>
            <person name="Hammond-Kosack K."/>
            <person name="Harris L.J."/>
            <person name="Hilburn K."/>
            <person name="Kennell J.C."/>
            <person name="Kroken S."/>
            <person name="Magnuson J.K."/>
            <person name="Mannhaupt G."/>
            <person name="Mauceli E.W."/>
            <person name="Mewes H.-W."/>
            <person name="Mitterbauer R."/>
            <person name="Muehlbauer G."/>
            <person name="Muensterkoetter M."/>
            <person name="Nelson D."/>
            <person name="O'Donnell K."/>
            <person name="Ouellet T."/>
            <person name="Qi W."/>
            <person name="Quesneville H."/>
            <person name="Roncero M.I.G."/>
            <person name="Seong K.-Y."/>
            <person name="Tetko I.V."/>
            <person name="Urban M."/>
            <person name="Waalwijk C."/>
            <person name="Ward T.J."/>
            <person name="Yao J."/>
            <person name="Birren B.W."/>
            <person name="Kistler H.C."/>
        </authorList>
    </citation>
    <scope>NUCLEOTIDE SEQUENCE [LARGE SCALE GENOMIC DNA]</scope>
    <source>
        <strain evidence="4">ATCC MYA-4620 / CBS 123657 / FGSC 9075 / NRRL 31084 / PH-1</strain>
        <strain evidence="3">PH-1 / ATCC MYA-4620 / FGSC 9075 / NRRL 31084</strain>
    </source>
</reference>
<reference evidence="2 4" key="3">
    <citation type="journal article" date="2015" name="BMC Genomics">
        <title>The completed genome sequence of the pathogenic ascomycete fungus Fusarium graminearum.</title>
        <authorList>
            <person name="King R."/>
            <person name="Urban M."/>
            <person name="Hammond-Kosack M.C."/>
            <person name="Hassani-Pak K."/>
            <person name="Hammond-Kosack K.E."/>
        </authorList>
    </citation>
    <scope>NUCLEOTIDE SEQUENCE [LARGE SCALE GENOMIC DNA]</scope>
    <source>
        <strain evidence="4">ATCC MYA-4620 / CBS 123657 / FGSC 9075 / NRRL 31084 / PH-1</strain>
        <strain evidence="2">PH-1</strain>
    </source>
</reference>